<dbReference type="Proteomes" id="UP001229244">
    <property type="component" value="Unassembled WGS sequence"/>
</dbReference>
<dbReference type="AlphaFoldDB" id="A0AAE3VMR8"/>
<name>A0AAE3VMR8_9HYPH</name>
<dbReference type="RefSeq" id="WP_306884392.1">
    <property type="nucleotide sequence ID" value="NZ_JAUSUL010000001.1"/>
</dbReference>
<evidence type="ECO:0000313" key="2">
    <source>
        <dbReference type="Proteomes" id="UP001229244"/>
    </source>
</evidence>
<gene>
    <name evidence="1" type="ORF">J2S73_001042</name>
</gene>
<keyword evidence="2" id="KW-1185">Reference proteome</keyword>
<accession>A0AAE3VMR8</accession>
<proteinExistence type="predicted"/>
<reference evidence="1" key="1">
    <citation type="submission" date="2023-07" db="EMBL/GenBank/DDBJ databases">
        <title>Genomic Encyclopedia of Type Strains, Phase IV (KMG-IV): sequencing the most valuable type-strain genomes for metagenomic binning, comparative biology and taxonomic classification.</title>
        <authorList>
            <person name="Goeker M."/>
        </authorList>
    </citation>
    <scope>NUCLEOTIDE SEQUENCE</scope>
    <source>
        <strain evidence="1">DSM 21202</strain>
    </source>
</reference>
<evidence type="ECO:0000313" key="1">
    <source>
        <dbReference type="EMBL" id="MDQ0314605.1"/>
    </source>
</evidence>
<organism evidence="1 2">
    <name type="scientific">Amorphus orientalis</name>
    <dbReference type="NCBI Taxonomy" id="649198"/>
    <lineage>
        <taxon>Bacteria</taxon>
        <taxon>Pseudomonadati</taxon>
        <taxon>Pseudomonadota</taxon>
        <taxon>Alphaproteobacteria</taxon>
        <taxon>Hyphomicrobiales</taxon>
        <taxon>Amorphaceae</taxon>
        <taxon>Amorphus</taxon>
    </lineage>
</organism>
<sequence length="284" mass="32451">MDVEFKEKTFEKYFGHELARITNMTFSPDQCDEAFLGFDEAFLMPPSWFFRFGPYMRGRRRERLTGVEIDEFNMLGKGLASHMPDFKFNLFVQFKRPTFLVSPGAREWFDWKQSYYRYAITHHQQEALERIDAQSYGRAAAVYASPAFWQAADLWAKVRNKTVVENSNMASAVKLKGHKHYSYIAPGYIGKGHSETVDIESDSLGQTIETGYEKNEPLPLNQHLKKAASAIIEATSGSDLITPVFHQVQTSLGFENLDPNSLYDAIAIIEIFSEAFGVRYYAIG</sequence>
<protein>
    <submittedName>
        <fullName evidence="1">Uncharacterized protein</fullName>
    </submittedName>
</protein>
<dbReference type="EMBL" id="JAUSUL010000001">
    <property type="protein sequence ID" value="MDQ0314605.1"/>
    <property type="molecule type" value="Genomic_DNA"/>
</dbReference>
<comment type="caution">
    <text evidence="1">The sequence shown here is derived from an EMBL/GenBank/DDBJ whole genome shotgun (WGS) entry which is preliminary data.</text>
</comment>